<keyword evidence="6" id="KW-0489">Methyltransferase</keyword>
<evidence type="ECO:0000256" key="8">
    <source>
        <dbReference type="ARBA" id="ARBA00022691"/>
    </source>
</evidence>
<comment type="catalytic activity">
    <reaction evidence="1">
        <text>S-adenosyl-L-methionine + a thiopurine = S-adenosyl-L-homocysteine + a thiopurine S-methylether.</text>
        <dbReference type="EC" id="2.1.1.67"/>
    </reaction>
</comment>
<dbReference type="EC" id="2.1.1.67" evidence="4"/>
<dbReference type="Proteomes" id="UP000694892">
    <property type="component" value="Chromosome 6L"/>
</dbReference>
<dbReference type="InterPro" id="IPR029063">
    <property type="entry name" value="SAM-dependent_MTases_sf"/>
</dbReference>
<evidence type="ECO:0000313" key="9">
    <source>
        <dbReference type="EMBL" id="OCT76487.1"/>
    </source>
</evidence>
<dbReference type="GO" id="GO:0008119">
    <property type="term" value="F:thiopurine S-methyltransferase activity"/>
    <property type="evidence" value="ECO:0007669"/>
    <property type="project" value="UniProtKB-EC"/>
</dbReference>
<protein>
    <recommendedName>
        <fullName evidence="4">thiopurine S-methyltransferase</fullName>
        <ecNumber evidence="4">2.1.1.67</ecNumber>
    </recommendedName>
</protein>
<evidence type="ECO:0000256" key="1">
    <source>
        <dbReference type="ARBA" id="ARBA00000903"/>
    </source>
</evidence>
<evidence type="ECO:0000256" key="7">
    <source>
        <dbReference type="ARBA" id="ARBA00022679"/>
    </source>
</evidence>
<dbReference type="FunFam" id="3.40.50.150:FF:000101">
    <property type="entry name" value="Thiopurine S-methyltransferase"/>
    <property type="match status" value="1"/>
</dbReference>
<dbReference type="PANTHER" id="PTHR10259">
    <property type="entry name" value="THIOPURINE S-METHYLTRANSFERASE"/>
    <property type="match status" value="1"/>
</dbReference>
<dbReference type="PANTHER" id="PTHR10259:SF11">
    <property type="entry name" value="THIOPURINE S-METHYLTRANSFERASE"/>
    <property type="match status" value="1"/>
</dbReference>
<sequence>MRRKGRCEVQVSPFLCSYTLRLPSPHYMELLYMHFHYVLYMLIAATTVSPTNSHFQTCGYCSSALESHDLQNPAMARSGVAHLSKTEAFACAQLNVFHLYSLPAVHRAKETEKSPQRTRTWGILRPDVLQLRLLSSQCTGQPGESTTRTYYNPQTDSLSACATLLLLLPRSDRRQVSIGAFRRITKVKAAIFIQGKAMDTSSGSTQLKTGSEVIQNRVLSEKDWKDKWEAKNIGFHESNVHEFLSEFVEEMVNTRAQIRIFFPLCGKAVDMKWLADMGHSIVGVDVSEKGLKEFFDEQNIPYVEETVPEIPGAKVFKSSTGNISLYCCNMFDLSSSIIGKFGGIWDRGAMVAINPRDRERYTKLILTLMENDCRYLLVTVVYDPKLVQGPPFYISDTVRESLLGQSCNVKFLKSINTFTDRQKGWGLDYYNDNLYLVTLKSSS</sequence>
<evidence type="ECO:0000256" key="5">
    <source>
        <dbReference type="ARBA" id="ARBA00022490"/>
    </source>
</evidence>
<keyword evidence="5" id="KW-0963">Cytoplasm</keyword>
<evidence type="ECO:0000256" key="2">
    <source>
        <dbReference type="ARBA" id="ARBA00004496"/>
    </source>
</evidence>
<keyword evidence="7" id="KW-0808">Transferase</keyword>
<dbReference type="EMBL" id="CM004476">
    <property type="protein sequence ID" value="OCT76487.1"/>
    <property type="molecule type" value="Genomic_DNA"/>
</dbReference>
<proteinExistence type="inferred from homology"/>
<evidence type="ECO:0000256" key="3">
    <source>
        <dbReference type="ARBA" id="ARBA00008145"/>
    </source>
</evidence>
<organism evidence="9 10">
    <name type="scientific">Xenopus laevis</name>
    <name type="common">African clawed frog</name>
    <dbReference type="NCBI Taxonomy" id="8355"/>
    <lineage>
        <taxon>Eukaryota</taxon>
        <taxon>Metazoa</taxon>
        <taxon>Chordata</taxon>
        <taxon>Craniata</taxon>
        <taxon>Vertebrata</taxon>
        <taxon>Euteleostomi</taxon>
        <taxon>Amphibia</taxon>
        <taxon>Batrachia</taxon>
        <taxon>Anura</taxon>
        <taxon>Pipoidea</taxon>
        <taxon>Pipidae</taxon>
        <taxon>Xenopodinae</taxon>
        <taxon>Xenopus</taxon>
        <taxon>Xenopus</taxon>
    </lineage>
</organism>
<dbReference type="InterPro" id="IPR008854">
    <property type="entry name" value="TPMT"/>
</dbReference>
<dbReference type="GO" id="GO:0005737">
    <property type="term" value="C:cytoplasm"/>
    <property type="evidence" value="ECO:0007669"/>
    <property type="project" value="UniProtKB-SubCell"/>
</dbReference>
<evidence type="ECO:0000313" key="10">
    <source>
        <dbReference type="Proteomes" id="UP000694892"/>
    </source>
</evidence>
<dbReference type="Gene3D" id="3.40.50.150">
    <property type="entry name" value="Vaccinia Virus protein VP39"/>
    <property type="match status" value="1"/>
</dbReference>
<dbReference type="SUPFAM" id="SSF53335">
    <property type="entry name" value="S-adenosyl-L-methionine-dependent methyltransferases"/>
    <property type="match status" value="1"/>
</dbReference>
<comment type="subcellular location">
    <subcellularLocation>
        <location evidence="2">Cytoplasm</location>
    </subcellularLocation>
</comment>
<dbReference type="Pfam" id="PF05724">
    <property type="entry name" value="TPMT"/>
    <property type="match status" value="1"/>
</dbReference>
<dbReference type="PROSITE" id="PS51585">
    <property type="entry name" value="SAM_MT_TPMT"/>
    <property type="match status" value="1"/>
</dbReference>
<name>A0A974HFV9_XENLA</name>
<keyword evidence="8" id="KW-0949">S-adenosyl-L-methionine</keyword>
<reference evidence="10" key="1">
    <citation type="journal article" date="2016" name="Nature">
        <title>Genome evolution in the allotetraploid frog Xenopus laevis.</title>
        <authorList>
            <person name="Session A.M."/>
            <person name="Uno Y."/>
            <person name="Kwon T."/>
            <person name="Chapman J.A."/>
            <person name="Toyoda A."/>
            <person name="Takahashi S."/>
            <person name="Fukui A."/>
            <person name="Hikosaka A."/>
            <person name="Suzuki A."/>
            <person name="Kondo M."/>
            <person name="van Heeringen S.J."/>
            <person name="Quigley I."/>
            <person name="Heinz S."/>
            <person name="Ogino H."/>
            <person name="Ochi H."/>
            <person name="Hellsten U."/>
            <person name="Lyons J.B."/>
            <person name="Simakov O."/>
            <person name="Putnam N."/>
            <person name="Stites J."/>
            <person name="Kuroki Y."/>
            <person name="Tanaka T."/>
            <person name="Michiue T."/>
            <person name="Watanabe M."/>
            <person name="Bogdanovic O."/>
            <person name="Lister R."/>
            <person name="Georgiou G."/>
            <person name="Paranjpe S.S."/>
            <person name="van Kruijsbergen I."/>
            <person name="Shu S."/>
            <person name="Carlson J."/>
            <person name="Kinoshita T."/>
            <person name="Ohta Y."/>
            <person name="Mawaribuchi S."/>
            <person name="Jenkins J."/>
            <person name="Grimwood J."/>
            <person name="Schmutz J."/>
            <person name="Mitros T."/>
            <person name="Mozaffari S.V."/>
            <person name="Suzuki Y."/>
            <person name="Haramoto Y."/>
            <person name="Yamamoto T.S."/>
            <person name="Takagi C."/>
            <person name="Heald R."/>
            <person name="Miller K."/>
            <person name="Haudenschild C."/>
            <person name="Kitzman J."/>
            <person name="Nakayama T."/>
            <person name="Izutsu Y."/>
            <person name="Robert J."/>
            <person name="Fortriede J."/>
            <person name="Burns K."/>
            <person name="Lotay V."/>
            <person name="Karimi K."/>
            <person name="Yasuoka Y."/>
            <person name="Dichmann D.S."/>
            <person name="Flajnik M.F."/>
            <person name="Houston D.W."/>
            <person name="Shendure J."/>
            <person name="DuPasquier L."/>
            <person name="Vize P.D."/>
            <person name="Zorn A.M."/>
            <person name="Ito M."/>
            <person name="Marcotte E.M."/>
            <person name="Wallingford J.B."/>
            <person name="Ito Y."/>
            <person name="Asashima M."/>
            <person name="Ueno N."/>
            <person name="Matsuda Y."/>
            <person name="Veenstra G.J."/>
            <person name="Fujiyama A."/>
            <person name="Harland R.M."/>
            <person name="Taira M."/>
            <person name="Rokhsar D.S."/>
        </authorList>
    </citation>
    <scope>NUCLEOTIDE SEQUENCE [LARGE SCALE GENOMIC DNA]</scope>
    <source>
        <strain evidence="10">J</strain>
    </source>
</reference>
<evidence type="ECO:0000256" key="4">
    <source>
        <dbReference type="ARBA" id="ARBA00011905"/>
    </source>
</evidence>
<dbReference type="GO" id="GO:0032259">
    <property type="term" value="P:methylation"/>
    <property type="evidence" value="ECO:0007669"/>
    <property type="project" value="UniProtKB-KW"/>
</dbReference>
<evidence type="ECO:0000256" key="6">
    <source>
        <dbReference type="ARBA" id="ARBA00022603"/>
    </source>
</evidence>
<accession>A0A974HFV9</accession>
<comment type="similarity">
    <text evidence="3">Belongs to the class I-like SAM-binding methyltransferase superfamily. TPMT family.</text>
</comment>
<dbReference type="AlphaFoldDB" id="A0A974HFV9"/>
<gene>
    <name evidence="9" type="ORF">XELAEV_18031690mg</name>
</gene>